<gene>
    <name evidence="5" type="ORF">MM415B03258_0004</name>
</gene>
<dbReference type="GO" id="GO:0003747">
    <property type="term" value="F:translation release factor activity"/>
    <property type="evidence" value="ECO:0007669"/>
    <property type="project" value="InterPro"/>
</dbReference>
<dbReference type="EMBL" id="MT143013">
    <property type="protein sequence ID" value="QJA91783.1"/>
    <property type="molecule type" value="Genomic_DNA"/>
</dbReference>
<dbReference type="Pfam" id="PF00472">
    <property type="entry name" value="RF-1"/>
    <property type="match status" value="1"/>
</dbReference>
<feature type="domain" description="Prokaryotic-type class I peptide chain release factors" evidence="4">
    <location>
        <begin position="2"/>
        <end position="103"/>
    </location>
</feature>
<sequence>MSLNKKDIKIERTKGKGPGGQHKNKTESMIKATHLPTGITVNTDGRNQHANKRKALKELEIRVSEHFAKIKAADKKLHRDIKIKERKIIRTYNYSTQRVKDHRTGKTASIKDIMEKGKLDLLK</sequence>
<dbReference type="SUPFAM" id="SSF75620">
    <property type="entry name" value="Release factor"/>
    <property type="match status" value="1"/>
</dbReference>
<name>A0A6M3LBC1_9ZZZZ</name>
<evidence type="ECO:0000259" key="4">
    <source>
        <dbReference type="Pfam" id="PF00472"/>
    </source>
</evidence>
<protein>
    <submittedName>
        <fullName evidence="5">Putative RF-1 domain containing protein</fullName>
    </submittedName>
</protein>
<dbReference type="PANTHER" id="PTHR43804">
    <property type="entry name" value="LD18447P"/>
    <property type="match status" value="1"/>
</dbReference>
<evidence type="ECO:0000256" key="1">
    <source>
        <dbReference type="ARBA" id="ARBA00010835"/>
    </source>
</evidence>
<keyword evidence="2" id="KW-0488">Methylation</keyword>
<organism evidence="5">
    <name type="scientific">viral metagenome</name>
    <dbReference type="NCBI Taxonomy" id="1070528"/>
    <lineage>
        <taxon>unclassified sequences</taxon>
        <taxon>metagenomes</taxon>
        <taxon>organismal metagenomes</taxon>
    </lineage>
</organism>
<feature type="region of interest" description="Disordered" evidence="3">
    <location>
        <begin position="1"/>
        <end position="51"/>
    </location>
</feature>
<dbReference type="AlphaFoldDB" id="A0A6M3LBC1"/>
<accession>A0A6M3LBC1</accession>
<feature type="compositionally biased region" description="Basic and acidic residues" evidence="3">
    <location>
        <begin position="1"/>
        <end position="14"/>
    </location>
</feature>
<dbReference type="InterPro" id="IPR000352">
    <property type="entry name" value="Pep_chain_release_fac_I"/>
</dbReference>
<dbReference type="InterPro" id="IPR045853">
    <property type="entry name" value="Pep_chain_release_fac_I_sf"/>
</dbReference>
<dbReference type="PANTHER" id="PTHR43804:SF7">
    <property type="entry name" value="LD18447P"/>
    <property type="match status" value="1"/>
</dbReference>
<reference evidence="5" key="1">
    <citation type="submission" date="2020-03" db="EMBL/GenBank/DDBJ databases">
        <title>The deep terrestrial virosphere.</title>
        <authorList>
            <person name="Holmfeldt K."/>
            <person name="Nilsson E."/>
            <person name="Simone D."/>
            <person name="Lopez-Fernandez M."/>
            <person name="Wu X."/>
            <person name="de Brujin I."/>
            <person name="Lundin D."/>
            <person name="Andersson A."/>
            <person name="Bertilsson S."/>
            <person name="Dopson M."/>
        </authorList>
    </citation>
    <scope>NUCLEOTIDE SEQUENCE</scope>
    <source>
        <strain evidence="5">MM415B03258</strain>
    </source>
</reference>
<dbReference type="InterPro" id="IPR050057">
    <property type="entry name" value="Prokaryotic/Mito_RF"/>
</dbReference>
<evidence type="ECO:0000256" key="3">
    <source>
        <dbReference type="SAM" id="MobiDB-lite"/>
    </source>
</evidence>
<proteinExistence type="inferred from homology"/>
<comment type="similarity">
    <text evidence="1">Belongs to the prokaryotic/mitochondrial release factor family.</text>
</comment>
<evidence type="ECO:0000256" key="2">
    <source>
        <dbReference type="ARBA" id="ARBA00022481"/>
    </source>
</evidence>
<dbReference type="Gene3D" id="3.30.160.20">
    <property type="match status" value="1"/>
</dbReference>
<evidence type="ECO:0000313" key="5">
    <source>
        <dbReference type="EMBL" id="QJA91783.1"/>
    </source>
</evidence>